<feature type="domain" description="Plexin cytoplasmic RasGAP" evidence="1">
    <location>
        <begin position="2"/>
        <end position="435"/>
    </location>
</feature>
<organism evidence="3">
    <name type="scientific">Schmidtea mediterranea</name>
    <name type="common">Freshwater planarian flatworm</name>
    <dbReference type="NCBI Taxonomy" id="79327"/>
    <lineage>
        <taxon>Eukaryota</taxon>
        <taxon>Metazoa</taxon>
        <taxon>Spiralia</taxon>
        <taxon>Lophotrochozoa</taxon>
        <taxon>Platyhelminthes</taxon>
        <taxon>Rhabditophora</taxon>
        <taxon>Seriata</taxon>
        <taxon>Tricladida</taxon>
        <taxon>Continenticola</taxon>
        <taxon>Geoplanoidea</taxon>
        <taxon>Dugesiidae</taxon>
        <taxon>Schmidtea</taxon>
    </lineage>
</organism>
<protein>
    <submittedName>
        <fullName evidence="3">Plexin B-4</fullName>
    </submittedName>
</protein>
<dbReference type="InterPro" id="IPR046800">
    <property type="entry name" value="Plexin_RBD"/>
</dbReference>
<dbReference type="Gene3D" id="3.10.20.90">
    <property type="entry name" value="Phosphatidylinositol 3-kinase Catalytic Subunit, Chain A, domain 1"/>
    <property type="match status" value="1"/>
</dbReference>
<dbReference type="Pfam" id="PF08337">
    <property type="entry name" value="Plexin_cytopl"/>
    <property type="match status" value="1"/>
</dbReference>
<dbReference type="GO" id="GO:0002116">
    <property type="term" value="C:semaphorin receptor complex"/>
    <property type="evidence" value="ECO:0007669"/>
    <property type="project" value="TreeGrafter"/>
</dbReference>
<gene>
    <name evidence="3" type="primary">plxnB-4</name>
</gene>
<dbReference type="PANTHER" id="PTHR22625:SF70">
    <property type="entry name" value="PLEXIN A, ISOFORM A"/>
    <property type="match status" value="1"/>
</dbReference>
<accession>A0A0K0LJ73</accession>
<feature type="non-terminal residue" evidence="3">
    <location>
        <position position="1"/>
    </location>
</feature>
<dbReference type="GO" id="GO:0030334">
    <property type="term" value="P:regulation of cell migration"/>
    <property type="evidence" value="ECO:0007669"/>
    <property type="project" value="TreeGrafter"/>
</dbReference>
<feature type="non-terminal residue" evidence="3">
    <location>
        <position position="447"/>
    </location>
</feature>
<sequence>QKPESIAELIVENWLTICMYENFKACEEGQTLFSLYRALKCQINSGLVDEFSKKSQYSLSPSYLLPNNLDYETLNVFVSVNVQIKMMDASINPWTISLINIPIIILSLDTVSQVKAKILDKAIMMYLKGEHSLFTDSENKQTIAESNLDNFLLYFFHNKVKVNLANFDKTSILLPGKKKFIVANTMKHYNIKSDNKLLLTSENLLNFNERHLLTDDKLTKIHLLIPKEAEISTIENKKNSKKKLIFQPAVDKENINSSLFILLTTKKNINDFIHNFFKSLTTDIPCQSNSKVFSSQSSYQINQERKFFHVFYLFSMLEDIATSISINDTEEIKSWKINSFINAFWSKAIRNPNKIFSVEVDSSLFASLNVIAEVLLTSCSQESSILSFKTGSSISTQIFHEDITTTYIHWWNSFLNSKRKIPEEDIVSLMSDIVEKYELEEFKANAL</sequence>
<dbReference type="EMBL" id="KJ451751">
    <property type="protein sequence ID" value="AJA72714.1"/>
    <property type="molecule type" value="mRNA"/>
</dbReference>
<dbReference type="InterPro" id="IPR013548">
    <property type="entry name" value="Plexin_cytoplasmic_RasGAP_dom"/>
</dbReference>
<evidence type="ECO:0000259" key="1">
    <source>
        <dbReference type="Pfam" id="PF08337"/>
    </source>
</evidence>
<name>A0A0K0LJ73_SCHMD</name>
<proteinExistence type="evidence at transcript level"/>
<dbReference type="Gene3D" id="1.10.506.10">
    <property type="entry name" value="GTPase Activation - p120gap, domain 1"/>
    <property type="match status" value="2"/>
</dbReference>
<dbReference type="InterPro" id="IPR031148">
    <property type="entry name" value="Plexin"/>
</dbReference>
<dbReference type="InterPro" id="IPR008936">
    <property type="entry name" value="Rho_GTPase_activation_prot"/>
</dbReference>
<feature type="domain" description="Plexin cytoplasmic RhoGTPase-binding" evidence="2">
    <location>
        <begin position="59"/>
        <end position="195"/>
    </location>
</feature>
<reference evidence="3" key="1">
    <citation type="submission" date="2014-02" db="EMBL/GenBank/DDBJ databases">
        <title>Semaphorin signaling regulates stem cell homeostasis and regeneration in planarians.</title>
        <authorList>
            <person name="Cowles M.W."/>
            <person name="Stanley B.N."/>
            <person name="Muth K.R."/>
            <person name="Szeterlak C.J."/>
            <person name="Zayas R.M."/>
        </authorList>
    </citation>
    <scope>NUCLEOTIDE SEQUENCE</scope>
</reference>
<dbReference type="PANTHER" id="PTHR22625">
    <property type="entry name" value="PLEXIN"/>
    <property type="match status" value="1"/>
</dbReference>
<dbReference type="GO" id="GO:0005886">
    <property type="term" value="C:plasma membrane"/>
    <property type="evidence" value="ECO:0007669"/>
    <property type="project" value="TreeGrafter"/>
</dbReference>
<evidence type="ECO:0000313" key="3">
    <source>
        <dbReference type="EMBL" id="AJA72714.1"/>
    </source>
</evidence>
<dbReference type="Pfam" id="PF20170">
    <property type="entry name" value="Plexin_RBD"/>
    <property type="match status" value="1"/>
</dbReference>
<dbReference type="GO" id="GO:0017154">
    <property type="term" value="F:semaphorin receptor activity"/>
    <property type="evidence" value="ECO:0007669"/>
    <property type="project" value="InterPro"/>
</dbReference>
<dbReference type="AlphaFoldDB" id="A0A0K0LJ73"/>
<evidence type="ECO:0000259" key="2">
    <source>
        <dbReference type="Pfam" id="PF20170"/>
    </source>
</evidence>